<dbReference type="OrthoDB" id="10051656at2759"/>
<name>A0A9X6NH44_HYPEX</name>
<comment type="caution">
    <text evidence="2">The sequence shown here is derived from an EMBL/GenBank/DDBJ whole genome shotgun (WGS) entry which is preliminary data.</text>
</comment>
<dbReference type="Pfam" id="PF03184">
    <property type="entry name" value="DDE_1"/>
    <property type="match status" value="1"/>
</dbReference>
<sequence>MEPSSAQSASSATVVSFLSSFRLKTEKKRATSFVPFAYKQKAVNYYHSEKTKKLSAKNVMHAFPQHELQVMLRTLHLGGSGHLGGFKTLFGVCDCKITEFVTKNTQRRKKEIRSSGKKVCRGGENHVEALIQSDNAMTHSYTIMVTSDADGRLLTLLYIVIQEPGGKFGPRVLPTLFTADNVHATASSSGLMTKAHMLDWFKNVFFPHVNHDELALVVDSWTSYRDFWAIDELVPDGCEFHMLTVPAGATEYVQPLDLFGFCQRKQFVRIILDRVVWHDFGVEDEVVLHRRNTIIKLQSLVHNQFSSPRQNLWEQQGIEKPARRLGPQCLPSVRSKENIQKVEKLVNLPDPYTHSSISKQLGLSEKTVRRIIKHDLDGKVRSKSKPHALSDKTVEQRVQKGLRLLKRLQGKRLENVVSIDEAWCYMSDVNGRRKIYYQFRDR</sequence>
<evidence type="ECO:0000313" key="3">
    <source>
        <dbReference type="Proteomes" id="UP000192578"/>
    </source>
</evidence>
<reference evidence="3" key="1">
    <citation type="submission" date="2017-01" db="EMBL/GenBank/DDBJ databases">
        <title>Comparative genomics of anhydrobiosis in the tardigrade Hypsibius dujardini.</title>
        <authorList>
            <person name="Yoshida Y."/>
            <person name="Koutsovoulos G."/>
            <person name="Laetsch D."/>
            <person name="Stevens L."/>
            <person name="Kumar S."/>
            <person name="Horikawa D."/>
            <person name="Ishino K."/>
            <person name="Komine S."/>
            <person name="Tomita M."/>
            <person name="Blaxter M."/>
            <person name="Arakawa K."/>
        </authorList>
    </citation>
    <scope>NUCLEOTIDE SEQUENCE [LARGE SCALE GENOMIC DNA]</scope>
    <source>
        <strain evidence="3">Z151</strain>
    </source>
</reference>
<dbReference type="AlphaFoldDB" id="A0A9X6NH44"/>
<dbReference type="InterPro" id="IPR004875">
    <property type="entry name" value="DDE_SF_endonuclease_dom"/>
</dbReference>
<feature type="domain" description="DDE-1" evidence="1">
    <location>
        <begin position="181"/>
        <end position="258"/>
    </location>
</feature>
<evidence type="ECO:0000259" key="1">
    <source>
        <dbReference type="Pfam" id="PF03184"/>
    </source>
</evidence>
<dbReference type="GO" id="GO:0003676">
    <property type="term" value="F:nucleic acid binding"/>
    <property type="evidence" value="ECO:0007669"/>
    <property type="project" value="InterPro"/>
</dbReference>
<gene>
    <name evidence="2" type="ORF">BV898_17579</name>
</gene>
<dbReference type="Proteomes" id="UP000192578">
    <property type="component" value="Unassembled WGS sequence"/>
</dbReference>
<dbReference type="EMBL" id="MTYJ01000305">
    <property type="protein sequence ID" value="OWA53144.1"/>
    <property type="molecule type" value="Genomic_DNA"/>
</dbReference>
<proteinExistence type="predicted"/>
<protein>
    <recommendedName>
        <fullName evidence="1">DDE-1 domain-containing protein</fullName>
    </recommendedName>
</protein>
<accession>A0A9X6NH44</accession>
<keyword evidence="3" id="KW-1185">Reference proteome</keyword>
<organism evidence="2 3">
    <name type="scientific">Hypsibius exemplaris</name>
    <name type="common">Freshwater tardigrade</name>
    <dbReference type="NCBI Taxonomy" id="2072580"/>
    <lineage>
        <taxon>Eukaryota</taxon>
        <taxon>Metazoa</taxon>
        <taxon>Ecdysozoa</taxon>
        <taxon>Tardigrada</taxon>
        <taxon>Eutardigrada</taxon>
        <taxon>Parachela</taxon>
        <taxon>Hypsibioidea</taxon>
        <taxon>Hypsibiidae</taxon>
        <taxon>Hypsibius</taxon>
    </lineage>
</organism>
<evidence type="ECO:0000313" key="2">
    <source>
        <dbReference type="EMBL" id="OWA53144.1"/>
    </source>
</evidence>